<proteinExistence type="predicted"/>
<reference evidence="2" key="1">
    <citation type="submission" date="2021-02" db="EMBL/GenBank/DDBJ databases">
        <authorList>
            <person name="Dougan E. K."/>
            <person name="Rhodes N."/>
            <person name="Thang M."/>
            <person name="Chan C."/>
        </authorList>
    </citation>
    <scope>NUCLEOTIDE SEQUENCE</scope>
</reference>
<feature type="region of interest" description="Disordered" evidence="1">
    <location>
        <begin position="47"/>
        <end position="69"/>
    </location>
</feature>
<evidence type="ECO:0000313" key="2">
    <source>
        <dbReference type="EMBL" id="CAE7756090.1"/>
    </source>
</evidence>
<accession>A0A812XXP8</accession>
<gene>
    <name evidence="2" type="primary">Slc35a3</name>
    <name evidence="2" type="ORF">SNEC2469_LOCUS21958</name>
</gene>
<dbReference type="AlphaFoldDB" id="A0A812XXP8"/>
<evidence type="ECO:0000313" key="3">
    <source>
        <dbReference type="Proteomes" id="UP000601435"/>
    </source>
</evidence>
<name>A0A812XXP8_9DINO</name>
<dbReference type="OrthoDB" id="6155932at2759"/>
<feature type="non-terminal residue" evidence="2">
    <location>
        <position position="69"/>
    </location>
</feature>
<feature type="region of interest" description="Disordered" evidence="1">
    <location>
        <begin position="1"/>
        <end position="25"/>
    </location>
</feature>
<organism evidence="2 3">
    <name type="scientific">Symbiodinium necroappetens</name>
    <dbReference type="NCBI Taxonomy" id="1628268"/>
    <lineage>
        <taxon>Eukaryota</taxon>
        <taxon>Sar</taxon>
        <taxon>Alveolata</taxon>
        <taxon>Dinophyceae</taxon>
        <taxon>Suessiales</taxon>
        <taxon>Symbiodiniaceae</taxon>
        <taxon>Symbiodinium</taxon>
    </lineage>
</organism>
<sequence length="69" mass="7787">EPSSDREAEKPDSGEAEGDELDTTPARVREQLLSSLQVSEEDVGRLLKMPQRYPDGRAHPSWIAARRNR</sequence>
<protein>
    <submittedName>
        <fullName evidence="2">Slc35a3 protein</fullName>
    </submittedName>
</protein>
<comment type="caution">
    <text evidence="2">The sequence shown here is derived from an EMBL/GenBank/DDBJ whole genome shotgun (WGS) entry which is preliminary data.</text>
</comment>
<feature type="compositionally biased region" description="Basic and acidic residues" evidence="1">
    <location>
        <begin position="1"/>
        <end position="13"/>
    </location>
</feature>
<dbReference type="Proteomes" id="UP000601435">
    <property type="component" value="Unassembled WGS sequence"/>
</dbReference>
<feature type="non-terminal residue" evidence="2">
    <location>
        <position position="1"/>
    </location>
</feature>
<keyword evidence="3" id="KW-1185">Reference proteome</keyword>
<evidence type="ECO:0000256" key="1">
    <source>
        <dbReference type="SAM" id="MobiDB-lite"/>
    </source>
</evidence>
<dbReference type="EMBL" id="CAJNJA010039368">
    <property type="protein sequence ID" value="CAE7756090.1"/>
    <property type="molecule type" value="Genomic_DNA"/>
</dbReference>